<organism evidence="2 3">
    <name type="scientific">Caulifigura coniformis</name>
    <dbReference type="NCBI Taxonomy" id="2527983"/>
    <lineage>
        <taxon>Bacteria</taxon>
        <taxon>Pseudomonadati</taxon>
        <taxon>Planctomycetota</taxon>
        <taxon>Planctomycetia</taxon>
        <taxon>Planctomycetales</taxon>
        <taxon>Planctomycetaceae</taxon>
        <taxon>Caulifigura</taxon>
    </lineage>
</organism>
<evidence type="ECO:0000256" key="1">
    <source>
        <dbReference type="SAM" id="SignalP"/>
    </source>
</evidence>
<feature type="chain" id="PRO_5021776720" description="SLA1 homology domain-containing protein" evidence="1">
    <location>
        <begin position="22"/>
        <end position="379"/>
    </location>
</feature>
<dbReference type="AlphaFoldDB" id="A0A517SM19"/>
<sequence length="379" mass="41113" precursor="true">MLRFLSIASFAGCLFIASTEAAEPETTYAAPTQAYARINDSGELEVISRRPVHVVEEKQRIVMVKETRQEPKNKTVKVTKDGKTSDETAVVTVDVEVMVPRTEVSHVATLRDEQFLERYSPSTNGFRKSYGPELSIYNLSGNPLSAVAIEGRLHEWTLVLISKTGKPLHDRFASVFKPTTVVIGIPCCGPVPPATDPSSQTPDAALAATKRQAGAVSKPAADLANEIRPQLPNSKQPTFAFASVWDEKTIALRTEDEKIQPEFYTISGRDGEPQLVQRTIETRETVKFPTTHVSVTKVPNIEVTTAAVPSVLTAETLVVMSADGKPIDPTWLLNLQEGVLVIVPPSTVAPGFAVPSFGPPRLVETPQSAAAQPVPIRPM</sequence>
<keyword evidence="3" id="KW-1185">Reference proteome</keyword>
<feature type="signal peptide" evidence="1">
    <location>
        <begin position="1"/>
        <end position="21"/>
    </location>
</feature>
<protein>
    <recommendedName>
        <fullName evidence="4">SLA1 homology domain-containing protein</fullName>
    </recommendedName>
</protein>
<dbReference type="KEGG" id="ccos:Pan44_52270"/>
<dbReference type="EMBL" id="CP036271">
    <property type="protein sequence ID" value="QDT57160.1"/>
    <property type="molecule type" value="Genomic_DNA"/>
</dbReference>
<name>A0A517SM19_9PLAN</name>
<reference evidence="2 3" key="1">
    <citation type="submission" date="2019-02" db="EMBL/GenBank/DDBJ databases">
        <title>Deep-cultivation of Planctomycetes and their phenomic and genomic characterization uncovers novel biology.</title>
        <authorList>
            <person name="Wiegand S."/>
            <person name="Jogler M."/>
            <person name="Boedeker C."/>
            <person name="Pinto D."/>
            <person name="Vollmers J."/>
            <person name="Rivas-Marin E."/>
            <person name="Kohn T."/>
            <person name="Peeters S.H."/>
            <person name="Heuer A."/>
            <person name="Rast P."/>
            <person name="Oberbeckmann S."/>
            <person name="Bunk B."/>
            <person name="Jeske O."/>
            <person name="Meyerdierks A."/>
            <person name="Storesund J.E."/>
            <person name="Kallscheuer N."/>
            <person name="Luecker S."/>
            <person name="Lage O.M."/>
            <person name="Pohl T."/>
            <person name="Merkel B.J."/>
            <person name="Hornburger P."/>
            <person name="Mueller R.-W."/>
            <person name="Bruemmer F."/>
            <person name="Labrenz M."/>
            <person name="Spormann A.M."/>
            <person name="Op den Camp H."/>
            <person name="Overmann J."/>
            <person name="Amann R."/>
            <person name="Jetten M.S.M."/>
            <person name="Mascher T."/>
            <person name="Medema M.H."/>
            <person name="Devos D.P."/>
            <person name="Kaster A.-K."/>
            <person name="Ovreas L."/>
            <person name="Rohde M."/>
            <person name="Galperin M.Y."/>
            <person name="Jogler C."/>
        </authorList>
    </citation>
    <scope>NUCLEOTIDE SEQUENCE [LARGE SCALE GENOMIC DNA]</scope>
    <source>
        <strain evidence="2 3">Pan44</strain>
    </source>
</reference>
<evidence type="ECO:0000313" key="2">
    <source>
        <dbReference type="EMBL" id="QDT57160.1"/>
    </source>
</evidence>
<accession>A0A517SM19</accession>
<evidence type="ECO:0000313" key="3">
    <source>
        <dbReference type="Proteomes" id="UP000315700"/>
    </source>
</evidence>
<dbReference type="Proteomes" id="UP000315700">
    <property type="component" value="Chromosome"/>
</dbReference>
<gene>
    <name evidence="2" type="ORF">Pan44_52270</name>
</gene>
<dbReference type="InParanoid" id="A0A517SM19"/>
<evidence type="ECO:0008006" key="4">
    <source>
        <dbReference type="Google" id="ProtNLM"/>
    </source>
</evidence>
<proteinExistence type="predicted"/>
<dbReference type="RefSeq" id="WP_145034541.1">
    <property type="nucleotide sequence ID" value="NZ_CP036271.1"/>
</dbReference>
<keyword evidence="1" id="KW-0732">Signal</keyword>